<dbReference type="GeneID" id="91089795"/>
<name>A0A1E3IHH3_9TREE</name>
<feature type="compositionally biased region" description="Basic and acidic residues" evidence="1">
    <location>
        <begin position="101"/>
        <end position="112"/>
    </location>
</feature>
<reference evidence="2" key="3">
    <citation type="submission" date="2024-01" db="EMBL/GenBank/DDBJ databases">
        <authorList>
            <person name="Coelho M.A."/>
            <person name="David-Palma M."/>
            <person name="Shea T."/>
            <person name="Sun S."/>
            <person name="Cuomo C.A."/>
            <person name="Heitman J."/>
        </authorList>
    </citation>
    <scope>NUCLEOTIDE SEQUENCE</scope>
    <source>
        <strain evidence="2">CBS 7841</strain>
    </source>
</reference>
<proteinExistence type="predicted"/>
<dbReference type="VEuPathDB" id="FungiDB:L203_03463"/>
<organism evidence="2 3">
    <name type="scientific">Cryptococcus depauperatus CBS 7841</name>
    <dbReference type="NCBI Taxonomy" id="1295531"/>
    <lineage>
        <taxon>Eukaryota</taxon>
        <taxon>Fungi</taxon>
        <taxon>Dikarya</taxon>
        <taxon>Basidiomycota</taxon>
        <taxon>Agaricomycotina</taxon>
        <taxon>Tremellomycetes</taxon>
        <taxon>Tremellales</taxon>
        <taxon>Cryptococcaceae</taxon>
        <taxon>Cryptococcus</taxon>
    </lineage>
</organism>
<evidence type="ECO:0000256" key="1">
    <source>
        <dbReference type="SAM" id="MobiDB-lite"/>
    </source>
</evidence>
<dbReference type="Proteomes" id="UP000094043">
    <property type="component" value="Chromosome 7"/>
</dbReference>
<dbReference type="AlphaFoldDB" id="A0A1E3IHH3"/>
<accession>A0A1E3IHH3</accession>
<sequence length="206" mass="23976">MKNHHVVKLTQFISERIRFHFTFISPKSWHVGIRYLQARLLQDGRNLAILLLTLFTFALAHRLGSLARAYSHAQQASTTQPSTLLRKMVKRTAHASQPSLRDSHKGVAEPLERPPLSSNQSGITRSYHTMSQVLEQFIFPTSSFWPYYYYDRWNIGEWNNYSMTLSKTIVLGHLKNGLVTMRHTNLSYEDVLKRDWGGINWEDDLE</sequence>
<dbReference type="EMBL" id="CP143790">
    <property type="protein sequence ID" value="WVN90350.1"/>
    <property type="molecule type" value="Genomic_DNA"/>
</dbReference>
<evidence type="ECO:0000313" key="2">
    <source>
        <dbReference type="EMBL" id="WVN90350.1"/>
    </source>
</evidence>
<dbReference type="KEGG" id="cdep:91089795"/>
<dbReference type="OrthoDB" id="2572162at2759"/>
<reference evidence="2" key="2">
    <citation type="journal article" date="2022" name="Elife">
        <title>Obligate sexual reproduction of a homothallic fungus closely related to the Cryptococcus pathogenic species complex.</title>
        <authorList>
            <person name="Passer A.R."/>
            <person name="Clancey S.A."/>
            <person name="Shea T."/>
            <person name="David-Palma M."/>
            <person name="Averette A.F."/>
            <person name="Boekhout T."/>
            <person name="Porcel B.M."/>
            <person name="Nowrousian M."/>
            <person name="Cuomo C.A."/>
            <person name="Sun S."/>
            <person name="Heitman J."/>
            <person name="Coelho M.A."/>
        </authorList>
    </citation>
    <scope>NUCLEOTIDE SEQUENCE</scope>
    <source>
        <strain evidence="2">CBS 7841</strain>
    </source>
</reference>
<protein>
    <submittedName>
        <fullName evidence="2">Uncharacterized protein</fullName>
    </submittedName>
</protein>
<evidence type="ECO:0000313" key="3">
    <source>
        <dbReference type="Proteomes" id="UP000094043"/>
    </source>
</evidence>
<keyword evidence="3" id="KW-1185">Reference proteome</keyword>
<dbReference type="RefSeq" id="XP_066071050.1">
    <property type="nucleotide sequence ID" value="XM_066214953.1"/>
</dbReference>
<feature type="region of interest" description="Disordered" evidence="1">
    <location>
        <begin position="93"/>
        <end position="122"/>
    </location>
</feature>
<gene>
    <name evidence="2" type="ORF">L203_105586</name>
</gene>
<reference evidence="2" key="1">
    <citation type="submission" date="2016-06" db="EMBL/GenBank/DDBJ databases">
        <authorList>
            <person name="Cuomo C."/>
            <person name="Litvintseva A."/>
            <person name="Heitman J."/>
            <person name="Chen Y."/>
            <person name="Sun S."/>
            <person name="Springer D."/>
            <person name="Dromer F."/>
            <person name="Young S."/>
            <person name="Zeng Q."/>
            <person name="Chapman S."/>
            <person name="Gujja S."/>
            <person name="Saif S."/>
            <person name="Birren B."/>
        </authorList>
    </citation>
    <scope>NUCLEOTIDE SEQUENCE</scope>
    <source>
        <strain evidence="2">CBS 7841</strain>
    </source>
</reference>